<dbReference type="GO" id="GO:0006355">
    <property type="term" value="P:regulation of DNA-templated transcription"/>
    <property type="evidence" value="ECO:0007669"/>
    <property type="project" value="InterPro"/>
</dbReference>
<dbReference type="Proteomes" id="UP000449547">
    <property type="component" value="Unassembled WGS sequence"/>
</dbReference>
<evidence type="ECO:0000256" key="11">
    <source>
        <dbReference type="ARBA" id="ARBA00023242"/>
    </source>
</evidence>
<comment type="caution">
    <text evidence="16">The sequence shown here is derived from an EMBL/GenBank/DDBJ whole genome shotgun (WGS) entry which is preliminary data.</text>
</comment>
<dbReference type="InterPro" id="IPR016181">
    <property type="entry name" value="Acyl_CoA_acyltransferase"/>
</dbReference>
<evidence type="ECO:0000256" key="4">
    <source>
        <dbReference type="ARBA" id="ARBA00022679"/>
    </source>
</evidence>
<evidence type="ECO:0000256" key="12">
    <source>
        <dbReference type="ARBA" id="ARBA00023315"/>
    </source>
</evidence>
<evidence type="ECO:0000256" key="7">
    <source>
        <dbReference type="ARBA" id="ARBA00022833"/>
    </source>
</evidence>
<evidence type="ECO:0000256" key="3">
    <source>
        <dbReference type="ARBA" id="ARBA00013184"/>
    </source>
</evidence>
<evidence type="ECO:0000256" key="13">
    <source>
        <dbReference type="PIRSR" id="PIRSR602717-51"/>
    </source>
</evidence>
<proteinExistence type="inferred from homology"/>
<dbReference type="Gene3D" id="3.30.60.60">
    <property type="entry name" value="N-acetyl transferase-like"/>
    <property type="match status" value="1"/>
</dbReference>
<keyword evidence="10" id="KW-0804">Transcription</keyword>
<keyword evidence="9" id="KW-0805">Transcription regulation</keyword>
<dbReference type="PANTHER" id="PTHR10615:SF219">
    <property type="entry name" value="HISTONE ACETYLTRANSFERASE KAT5"/>
    <property type="match status" value="1"/>
</dbReference>
<dbReference type="InterPro" id="IPR036388">
    <property type="entry name" value="WH-like_DNA-bd_sf"/>
</dbReference>
<dbReference type="PANTHER" id="PTHR10615">
    <property type="entry name" value="HISTONE ACETYLTRANSFERASE"/>
    <property type="match status" value="1"/>
</dbReference>
<evidence type="ECO:0000313" key="17">
    <source>
        <dbReference type="Proteomes" id="UP000449547"/>
    </source>
</evidence>
<dbReference type="OMA" id="VIPCYQK"/>
<evidence type="ECO:0000256" key="14">
    <source>
        <dbReference type="SAM" id="MobiDB-lite"/>
    </source>
</evidence>
<evidence type="ECO:0000313" key="16">
    <source>
        <dbReference type="EMBL" id="KAA8901415.1"/>
    </source>
</evidence>
<reference evidence="16 17" key="1">
    <citation type="submission" date="2019-07" db="EMBL/GenBank/DDBJ databases">
        <title>Genome assembly of two rare yeast pathogens: Diutina rugosa and Trichomonascus ciferrii.</title>
        <authorList>
            <person name="Mixao V."/>
            <person name="Saus E."/>
            <person name="Hansen A."/>
            <person name="Lass-Flor C."/>
            <person name="Gabaldon T."/>
        </authorList>
    </citation>
    <scope>NUCLEOTIDE SEQUENCE [LARGE SCALE GENOMIC DNA]</scope>
    <source>
        <strain evidence="16 17">CBS 613</strain>
    </source>
</reference>
<comment type="subcellular location">
    <subcellularLocation>
        <location evidence="1">Nucleus</location>
    </subcellularLocation>
</comment>
<protein>
    <recommendedName>
        <fullName evidence="3">histone acetyltransferase</fullName>
        <ecNumber evidence="3">2.3.1.48</ecNumber>
    </recommendedName>
</protein>
<keyword evidence="17" id="KW-1185">Reference proteome</keyword>
<dbReference type="GO" id="GO:0008270">
    <property type="term" value="F:zinc ion binding"/>
    <property type="evidence" value="ECO:0007669"/>
    <property type="project" value="UniProtKB-KW"/>
</dbReference>
<dbReference type="SUPFAM" id="SSF55729">
    <property type="entry name" value="Acyl-CoA N-acyltransferases (Nat)"/>
    <property type="match status" value="1"/>
</dbReference>
<dbReference type="Gene3D" id="3.40.630.30">
    <property type="match status" value="1"/>
</dbReference>
<evidence type="ECO:0000256" key="5">
    <source>
        <dbReference type="ARBA" id="ARBA00022723"/>
    </source>
</evidence>
<keyword evidence="6" id="KW-0863">Zinc-finger</keyword>
<dbReference type="InterPro" id="IPR002717">
    <property type="entry name" value="HAT_MYST-type"/>
</dbReference>
<dbReference type="InterPro" id="IPR050603">
    <property type="entry name" value="MYST_HAT"/>
</dbReference>
<dbReference type="GO" id="GO:0046972">
    <property type="term" value="F:histone H4K16 acetyltransferase activity"/>
    <property type="evidence" value="ECO:0007669"/>
    <property type="project" value="TreeGrafter"/>
</dbReference>
<keyword evidence="4" id="KW-0808">Transferase</keyword>
<gene>
    <name evidence="16" type="ORF">DIURU_003267</name>
</gene>
<evidence type="ECO:0000256" key="9">
    <source>
        <dbReference type="ARBA" id="ARBA00023015"/>
    </source>
</evidence>
<keyword evidence="11" id="KW-0539">Nucleus</keyword>
<organism evidence="16 17">
    <name type="scientific">Diutina rugosa</name>
    <name type="common">Yeast</name>
    <name type="synonym">Candida rugosa</name>
    <dbReference type="NCBI Taxonomy" id="5481"/>
    <lineage>
        <taxon>Eukaryota</taxon>
        <taxon>Fungi</taxon>
        <taxon>Dikarya</taxon>
        <taxon>Ascomycota</taxon>
        <taxon>Saccharomycotina</taxon>
        <taxon>Pichiomycetes</taxon>
        <taxon>Debaryomycetaceae</taxon>
        <taxon>Diutina</taxon>
    </lineage>
</organism>
<dbReference type="PROSITE" id="PS51726">
    <property type="entry name" value="MYST_HAT"/>
    <property type="match status" value="1"/>
</dbReference>
<dbReference type="GO" id="GO:0035267">
    <property type="term" value="C:NuA4 histone acetyltransferase complex"/>
    <property type="evidence" value="ECO:0007669"/>
    <property type="project" value="TreeGrafter"/>
</dbReference>
<dbReference type="EMBL" id="SWFT01000103">
    <property type="protein sequence ID" value="KAA8901415.1"/>
    <property type="molecule type" value="Genomic_DNA"/>
</dbReference>
<feature type="active site" description="Proton donor/acceptor" evidence="13">
    <location>
        <position position="245"/>
    </location>
</feature>
<name>A0A642ULI2_DIURU</name>
<dbReference type="RefSeq" id="XP_034011940.1">
    <property type="nucleotide sequence ID" value="XM_034156010.1"/>
</dbReference>
<evidence type="ECO:0000256" key="10">
    <source>
        <dbReference type="ARBA" id="ARBA00023163"/>
    </source>
</evidence>
<evidence type="ECO:0000256" key="8">
    <source>
        <dbReference type="ARBA" id="ARBA00022990"/>
    </source>
</evidence>
<keyword evidence="12" id="KW-0012">Acyltransferase</keyword>
<dbReference type="Pfam" id="PF01853">
    <property type="entry name" value="MOZ_SAS"/>
    <property type="match status" value="1"/>
</dbReference>
<comment type="similarity">
    <text evidence="2">Belongs to the MYST (SAS/MOZ) family.</text>
</comment>
<dbReference type="Gene3D" id="1.10.10.10">
    <property type="entry name" value="Winged helix-like DNA-binding domain superfamily/Winged helix DNA-binding domain"/>
    <property type="match status" value="1"/>
</dbReference>
<keyword evidence="7" id="KW-0862">Zinc</keyword>
<feature type="domain" description="MYST-type HAT" evidence="15">
    <location>
        <begin position="9"/>
        <end position="340"/>
    </location>
</feature>
<feature type="region of interest" description="Disordered" evidence="14">
    <location>
        <begin position="44"/>
        <end position="73"/>
    </location>
</feature>
<sequence>MTADYYGSLAAPNIATVVYAGMAFAPWYGSPAYFSRHDHTRLGFGEGASPSAPAPALPQTATPTATPPAPKATDPDTNVWLDQLYVCHYCFQYTSKSASLAAHLSLCDHRATTEASGGPTVGQMVYWDQKKQLIVRRVRGTHNPLFCQNLALFGKLFLDDKSVFYNVESFDFYVLWGPPTTDKNTDHLVPLGFFSKEVLSWDNTNNLACICVFPPFQRRRLGWLLIEISYAVARCTPGQFLSGPEFPLSPFGRAAYIRFWSIKLAHYLTTKLGDDASEFDLDSIARATGFRMEDILYTLSHMRVLETIDNDELELRLGAVTEYCTTNKIDPTIDVHVWDPEAFMLTS</sequence>
<keyword evidence="5" id="KW-0479">Metal-binding</keyword>
<evidence type="ECO:0000256" key="1">
    <source>
        <dbReference type="ARBA" id="ARBA00004123"/>
    </source>
</evidence>
<dbReference type="EC" id="2.3.1.48" evidence="3"/>
<evidence type="ECO:0000256" key="6">
    <source>
        <dbReference type="ARBA" id="ARBA00022771"/>
    </source>
</evidence>
<accession>A0A642ULI2</accession>
<keyword evidence="8" id="KW-0007">Acetylation</keyword>
<dbReference type="GeneID" id="54781918"/>
<evidence type="ECO:0000259" key="15">
    <source>
        <dbReference type="PROSITE" id="PS51726"/>
    </source>
</evidence>
<dbReference type="VEuPathDB" id="FungiDB:DIURU_003267"/>
<dbReference type="GO" id="GO:0005634">
    <property type="term" value="C:nucleus"/>
    <property type="evidence" value="ECO:0007669"/>
    <property type="project" value="UniProtKB-SubCell"/>
</dbReference>
<dbReference type="OrthoDB" id="787137at2759"/>
<dbReference type="AlphaFoldDB" id="A0A642ULI2"/>
<evidence type="ECO:0000256" key="2">
    <source>
        <dbReference type="ARBA" id="ARBA00010107"/>
    </source>
</evidence>